<comment type="caution">
    <text evidence="1">The sequence shown here is derived from an EMBL/GenBank/DDBJ whole genome shotgun (WGS) entry which is preliminary data.</text>
</comment>
<name>A0ACB9J4T4_9ASTR</name>
<proteinExistence type="predicted"/>
<reference evidence="2" key="1">
    <citation type="journal article" date="2022" name="Mol. Ecol. Resour.">
        <title>The genomes of chicory, endive, great burdock and yacon provide insights into Asteraceae palaeo-polyploidization history and plant inulin production.</title>
        <authorList>
            <person name="Fan W."/>
            <person name="Wang S."/>
            <person name="Wang H."/>
            <person name="Wang A."/>
            <person name="Jiang F."/>
            <person name="Liu H."/>
            <person name="Zhao H."/>
            <person name="Xu D."/>
            <person name="Zhang Y."/>
        </authorList>
    </citation>
    <scope>NUCLEOTIDE SEQUENCE [LARGE SCALE GENOMIC DNA]</scope>
    <source>
        <strain evidence="2">cv. Yunnan</strain>
    </source>
</reference>
<sequence>MVCSSVKEVLATAYDLGLPKSWAEFIELLALLKDFKFKQGEEIWGWKSDKDLTFVVKEVREDLRRASYPPQGGALSRWPIHFNQFVLPYLHSTQILANASPLQVHE</sequence>
<accession>A0ACB9J4T4</accession>
<keyword evidence="2" id="KW-1185">Reference proteome</keyword>
<evidence type="ECO:0000313" key="2">
    <source>
        <dbReference type="Proteomes" id="UP001056120"/>
    </source>
</evidence>
<dbReference type="EMBL" id="CM042022">
    <property type="protein sequence ID" value="KAI3814948.1"/>
    <property type="molecule type" value="Genomic_DNA"/>
</dbReference>
<dbReference type="Proteomes" id="UP001056120">
    <property type="component" value="Linkage Group LG05"/>
</dbReference>
<evidence type="ECO:0000313" key="1">
    <source>
        <dbReference type="EMBL" id="KAI3814948.1"/>
    </source>
</evidence>
<organism evidence="1 2">
    <name type="scientific">Smallanthus sonchifolius</name>
    <dbReference type="NCBI Taxonomy" id="185202"/>
    <lineage>
        <taxon>Eukaryota</taxon>
        <taxon>Viridiplantae</taxon>
        <taxon>Streptophyta</taxon>
        <taxon>Embryophyta</taxon>
        <taxon>Tracheophyta</taxon>
        <taxon>Spermatophyta</taxon>
        <taxon>Magnoliopsida</taxon>
        <taxon>eudicotyledons</taxon>
        <taxon>Gunneridae</taxon>
        <taxon>Pentapetalae</taxon>
        <taxon>asterids</taxon>
        <taxon>campanulids</taxon>
        <taxon>Asterales</taxon>
        <taxon>Asteraceae</taxon>
        <taxon>Asteroideae</taxon>
        <taxon>Heliantheae alliance</taxon>
        <taxon>Millerieae</taxon>
        <taxon>Smallanthus</taxon>
    </lineage>
</organism>
<reference evidence="1 2" key="2">
    <citation type="journal article" date="2022" name="Mol. Ecol. Resour.">
        <title>The genomes of chicory, endive, great burdock and yacon provide insights into Asteraceae paleo-polyploidization history and plant inulin production.</title>
        <authorList>
            <person name="Fan W."/>
            <person name="Wang S."/>
            <person name="Wang H."/>
            <person name="Wang A."/>
            <person name="Jiang F."/>
            <person name="Liu H."/>
            <person name="Zhao H."/>
            <person name="Xu D."/>
            <person name="Zhang Y."/>
        </authorList>
    </citation>
    <scope>NUCLEOTIDE SEQUENCE [LARGE SCALE GENOMIC DNA]</scope>
    <source>
        <strain evidence="2">cv. Yunnan</strain>
        <tissue evidence="1">Leaves</tissue>
    </source>
</reference>
<protein>
    <submittedName>
        <fullName evidence="1">Uncharacterized protein</fullName>
    </submittedName>
</protein>
<gene>
    <name evidence="1" type="ORF">L1987_14597</name>
</gene>